<evidence type="ECO:0000313" key="1">
    <source>
        <dbReference type="EMBL" id="MDV2482391.1"/>
    </source>
</evidence>
<sequence>MAANNDLQQSVLAKVRDILSTYHTQDAVQSELENLGFEVRAEHADVVSMENAPAEVFVQLSVNERGEVFDSHVVTFEEIELQPRGKA</sequence>
<accession>A0ABU3X4N3</accession>
<gene>
    <name evidence="1" type="ORF">F8E02_10335</name>
</gene>
<name>A0ABU3X4N3_9EURY</name>
<dbReference type="EMBL" id="WBKO01000002">
    <property type="protein sequence ID" value="MDV2482391.1"/>
    <property type="molecule type" value="Genomic_DNA"/>
</dbReference>
<evidence type="ECO:0000313" key="2">
    <source>
        <dbReference type="Proteomes" id="UP001281203"/>
    </source>
</evidence>
<keyword evidence="2" id="KW-1185">Reference proteome</keyword>
<dbReference type="RefSeq" id="WP_317065455.1">
    <property type="nucleotide sequence ID" value="NZ_WBKO01000002.1"/>
</dbReference>
<dbReference type="Proteomes" id="UP001281203">
    <property type="component" value="Unassembled WGS sequence"/>
</dbReference>
<protein>
    <submittedName>
        <fullName evidence="1">Uncharacterized protein</fullName>
    </submittedName>
</protein>
<reference evidence="1 2" key="1">
    <citation type="submission" date="2019-10" db="EMBL/GenBank/DDBJ databases">
        <title>Isolation and characterization of Methanoculleus sp. Wushi-C6 from a hot spring well.</title>
        <authorList>
            <person name="Chen S.-C."/>
            <person name="Lan Z.-H."/>
            <person name="You Y.-T."/>
            <person name="Lai M.-C."/>
        </authorList>
    </citation>
    <scope>NUCLEOTIDE SEQUENCE [LARGE SCALE GENOMIC DNA]</scope>
    <source>
        <strain evidence="1 2">Wushi-C6</strain>
    </source>
</reference>
<proteinExistence type="predicted"/>
<organism evidence="1 2">
    <name type="scientific">Methanoculleus caldifontis</name>
    <dbReference type="NCBI Taxonomy" id="2651577"/>
    <lineage>
        <taxon>Archaea</taxon>
        <taxon>Methanobacteriati</taxon>
        <taxon>Methanobacteriota</taxon>
        <taxon>Stenosarchaea group</taxon>
        <taxon>Methanomicrobia</taxon>
        <taxon>Methanomicrobiales</taxon>
        <taxon>Methanomicrobiaceae</taxon>
        <taxon>Methanoculleus</taxon>
    </lineage>
</organism>
<comment type="caution">
    <text evidence="1">The sequence shown here is derived from an EMBL/GenBank/DDBJ whole genome shotgun (WGS) entry which is preliminary data.</text>
</comment>